<sequence>MHAGRCRPDFHASTVHLMAASPDEAGRRARGIHKGDDGLNQGSNYRITSVQQVLPEPGEIF</sequence>
<evidence type="ECO:0000256" key="1">
    <source>
        <dbReference type="SAM" id="MobiDB-lite"/>
    </source>
</evidence>
<proteinExistence type="predicted"/>
<feature type="compositionally biased region" description="Polar residues" evidence="1">
    <location>
        <begin position="40"/>
        <end position="50"/>
    </location>
</feature>
<protein>
    <submittedName>
        <fullName evidence="2">Uncharacterized protein</fullName>
    </submittedName>
</protein>
<organism evidence="2 4">
    <name type="scientific">Streptomyces ambofaciens (strain ATCC 23877 / 3486 / DSM 40053 / JCM 4204 / NBRC 12836 / NRRL B-2516)</name>
    <dbReference type="NCBI Taxonomy" id="278992"/>
    <lineage>
        <taxon>Bacteria</taxon>
        <taxon>Bacillati</taxon>
        <taxon>Actinomycetota</taxon>
        <taxon>Actinomycetes</taxon>
        <taxon>Kitasatosporales</taxon>
        <taxon>Streptomycetaceae</taxon>
        <taxon>Streptomyces</taxon>
    </lineage>
</organism>
<name>A0A0K2AJ93_STRA7</name>
<accession>A0A0K2AJ93</accession>
<feature type="region of interest" description="Disordered" evidence="1">
    <location>
        <begin position="21"/>
        <end position="50"/>
    </location>
</feature>
<evidence type="ECO:0000313" key="4">
    <source>
        <dbReference type="Proteomes" id="UP000061018"/>
    </source>
</evidence>
<dbReference type="AlphaFoldDB" id="A0A0K2AJ93"/>
<dbReference type="EMBL" id="CP012382">
    <property type="protein sequence ID" value="AKZ60705.1"/>
    <property type="molecule type" value="Genomic_DNA"/>
</dbReference>
<dbReference type="KEGG" id="samb:SAM23877_7664"/>
<reference evidence="4" key="1">
    <citation type="journal article" date="2015" name="J. Biotechnol.">
        <title>Complete genome sequence of Streptomyces ambofaciens ATCC 23877, the spiramycin producer.</title>
        <authorList>
            <person name="Thibessard A."/>
            <person name="Haas D."/>
            <person name="Gerbaud C."/>
            <person name="Aigle B."/>
            <person name="Lautru S."/>
            <person name="Pernodet J.L."/>
            <person name="Leblond P."/>
        </authorList>
    </citation>
    <scope>NUCLEOTIDE SEQUENCE [LARGE SCALE GENOMIC DNA]</scope>
    <source>
        <strain evidence="4">ATCC 23877 / 3486 / DSM 40053 / JCM 4204 / NBRC 12836 / NRRL B-2516</strain>
    </source>
</reference>
<reference evidence="2" key="2">
    <citation type="submission" date="2015-07" db="EMBL/GenBank/DDBJ databases">
        <title>Complete genome sequence of Streptomyces ambofaciens ATCC 23877, the spiramycin producer.</title>
        <authorList>
            <person name="Thibessard A."/>
            <person name="Haas D."/>
            <person name="Gerbaud C."/>
            <person name="Aigle B."/>
            <person name="Lautru S."/>
            <person name="Pernodet J.-L."/>
            <person name="Leblond P."/>
        </authorList>
    </citation>
    <scope>NUCLEOTIDE SEQUENCE [LARGE SCALE GENOMIC DNA]</scope>
    <source>
        <strain evidence="2">ATCC 23877</strain>
    </source>
</reference>
<dbReference type="EMBL" id="CP012382">
    <property type="protein sequence ID" value="AKZ53054.1"/>
    <property type="molecule type" value="Genomic_DNA"/>
</dbReference>
<evidence type="ECO:0000313" key="3">
    <source>
        <dbReference type="EMBL" id="AKZ60705.1"/>
    </source>
</evidence>
<evidence type="ECO:0000313" key="2">
    <source>
        <dbReference type="EMBL" id="AKZ53054.1"/>
    </source>
</evidence>
<gene>
    <name evidence="2" type="ORF">SAM23877_0005</name>
    <name evidence="3" type="ORF">SAM23877_7664</name>
</gene>
<dbReference type="Proteomes" id="UP000061018">
    <property type="component" value="Chromosome"/>
</dbReference>
<dbReference type="KEGG" id="samb:SAM23877_0005"/>